<organism evidence="2 3">
    <name type="scientific">Nitrosomonas marina</name>
    <dbReference type="NCBI Taxonomy" id="917"/>
    <lineage>
        <taxon>Bacteria</taxon>
        <taxon>Pseudomonadati</taxon>
        <taxon>Pseudomonadota</taxon>
        <taxon>Betaproteobacteria</taxon>
        <taxon>Nitrosomonadales</taxon>
        <taxon>Nitrosomonadaceae</taxon>
        <taxon>Nitrosomonas</taxon>
    </lineage>
</organism>
<dbReference type="Proteomes" id="UP000199459">
    <property type="component" value="Unassembled WGS sequence"/>
</dbReference>
<evidence type="ECO:0000256" key="1">
    <source>
        <dbReference type="SAM" id="SignalP"/>
    </source>
</evidence>
<dbReference type="RefSeq" id="WP_090627805.1">
    <property type="nucleotide sequence ID" value="NZ_FOCP01000003.1"/>
</dbReference>
<dbReference type="STRING" id="917.SAMN05216326_1412"/>
<dbReference type="EMBL" id="FOCP01000003">
    <property type="protein sequence ID" value="SEM85292.1"/>
    <property type="molecule type" value="Genomic_DNA"/>
</dbReference>
<gene>
    <name evidence="2" type="ORF">SAMN05216325_10361</name>
</gene>
<keyword evidence="1" id="KW-0732">Signal</keyword>
<feature type="signal peptide" evidence="1">
    <location>
        <begin position="1"/>
        <end position="22"/>
    </location>
</feature>
<feature type="chain" id="PRO_5011468610" evidence="1">
    <location>
        <begin position="23"/>
        <end position="223"/>
    </location>
</feature>
<evidence type="ECO:0000313" key="3">
    <source>
        <dbReference type="Proteomes" id="UP000199459"/>
    </source>
</evidence>
<dbReference type="AlphaFoldDB" id="A0A1H8BR96"/>
<sequence>MASFQKIIVFLSFAASYQLAVAADYRVEITSLTYKTTFKPRIVIAHVPVSLCEPCDNLNDTATGLLNGQMNHALSEITEADSLGPIMAILDQESVRKFVSYVAGSGLLVGCKNQTVEFFDVDDAQNRLSLFAMLLPTNDGFIALNNMALPQTGSVQSTFNAYDAGTETNTESCEDIPGPLCGGTAQSPDDTGEGFVHIHRGIGGLDPDEIDPAEYDWKIRLLP</sequence>
<accession>A0A1H8BR96</accession>
<dbReference type="Gene3D" id="2.60.40.2130">
    <property type="entry name" value="F-spondin domain"/>
    <property type="match status" value="1"/>
</dbReference>
<dbReference type="OrthoDB" id="264824at2"/>
<dbReference type="InterPro" id="IPR038678">
    <property type="entry name" value="Spondin_N_sf"/>
</dbReference>
<reference evidence="2 3" key="1">
    <citation type="submission" date="2016-10" db="EMBL/GenBank/DDBJ databases">
        <authorList>
            <person name="de Groot N.N."/>
        </authorList>
    </citation>
    <scope>NUCLEOTIDE SEQUENCE [LARGE SCALE GENOMIC DNA]</scope>
    <source>
        <strain evidence="2 3">Nm22</strain>
    </source>
</reference>
<proteinExistence type="predicted"/>
<dbReference type="NCBIfam" id="NF038123">
    <property type="entry name" value="NF038123_dom"/>
    <property type="match status" value="1"/>
</dbReference>
<name>A0A1H8BR96_9PROT</name>
<protein>
    <submittedName>
        <fullName evidence="2">Spondin_N</fullName>
    </submittedName>
</protein>
<evidence type="ECO:0000313" key="2">
    <source>
        <dbReference type="EMBL" id="SEM85292.1"/>
    </source>
</evidence>
<dbReference type="InterPro" id="IPR009465">
    <property type="entry name" value="Spondin_N"/>
</dbReference>